<feature type="region of interest" description="Disordered" evidence="4">
    <location>
        <begin position="131"/>
        <end position="155"/>
    </location>
</feature>
<dbReference type="PANTHER" id="PTHR12940">
    <property type="entry name" value="ES-2 PROTEIN - RELATED"/>
    <property type="match status" value="1"/>
</dbReference>
<feature type="region of interest" description="Disordered" evidence="4">
    <location>
        <begin position="250"/>
        <end position="296"/>
    </location>
</feature>
<protein>
    <submittedName>
        <fullName evidence="5">Uncharacterized protein</fullName>
    </submittedName>
</protein>
<gene>
    <name evidence="5" type="ORF">OAUR00152_LOCUS516</name>
</gene>
<accession>A0A7S4HIR9</accession>
<dbReference type="Pfam" id="PF09751">
    <property type="entry name" value="Es2"/>
    <property type="match status" value="1"/>
</dbReference>
<evidence type="ECO:0000256" key="4">
    <source>
        <dbReference type="SAM" id="MobiDB-lite"/>
    </source>
</evidence>
<reference evidence="5" key="1">
    <citation type="submission" date="2021-01" db="EMBL/GenBank/DDBJ databases">
        <authorList>
            <person name="Corre E."/>
            <person name="Pelletier E."/>
            <person name="Niang G."/>
            <person name="Scheremetjew M."/>
            <person name="Finn R."/>
            <person name="Kale V."/>
            <person name="Holt S."/>
            <person name="Cochrane G."/>
            <person name="Meng A."/>
            <person name="Brown T."/>
            <person name="Cohen L."/>
        </authorList>
    </citation>
    <scope>NUCLEOTIDE SEQUENCE</scope>
    <source>
        <strain evidence="5">Isolate 1302-5</strain>
    </source>
</reference>
<feature type="compositionally biased region" description="Gly residues" evidence="4">
    <location>
        <begin position="135"/>
        <end position="144"/>
    </location>
</feature>
<evidence type="ECO:0000256" key="1">
    <source>
        <dbReference type="ARBA" id="ARBA00004123"/>
    </source>
</evidence>
<comment type="subcellular location">
    <subcellularLocation>
        <location evidence="1">Nucleus</location>
    </subcellularLocation>
</comment>
<dbReference type="InterPro" id="IPR019148">
    <property type="entry name" value="Nuclear_protein_DGCR14_ESS-2"/>
</dbReference>
<evidence type="ECO:0000256" key="2">
    <source>
        <dbReference type="ARBA" id="ARBA00009072"/>
    </source>
</evidence>
<keyword evidence="3" id="KW-0539">Nucleus</keyword>
<feature type="compositionally biased region" description="Low complexity" evidence="4">
    <location>
        <begin position="309"/>
        <end position="331"/>
    </location>
</feature>
<feature type="region of interest" description="Disordered" evidence="4">
    <location>
        <begin position="1"/>
        <end position="23"/>
    </location>
</feature>
<feature type="region of interest" description="Disordered" evidence="4">
    <location>
        <begin position="309"/>
        <end position="399"/>
    </location>
</feature>
<sequence>MTFSSSSGAFIDPFECGPGGDGDDAKLAKMLLVEYVPKPSATSKEPRIVPECTRFPSQGESRLPPASASRSAGGGIANRGIGATLDGAETSGTNTDTDLDATPLPLAAERAARAEAQLGREREVVAMTPIIVPGGASGDRGSGEGISTSHGGDDDDVNASPIVTWGTVAATPLVVGGAAASAGGAHLDDMRGQLGEIMAVKDGSGIGGGGAIYAVPEANVRERAARVAEARVSDKARKYRSAGTAGAAVGVADVASEAKRRSASSTPRCKTSSTSFSKKRRKSSSSSTPGSVLDRAASLTPAARALLARTSSKSSSLGRSSSNPSSRASARCGSALASALRSSYTPTPSKSFSKSSGKLRSSGLRNASHAATPKVVGPCTSRKGAAVERNSITDGLLQL</sequence>
<evidence type="ECO:0000256" key="3">
    <source>
        <dbReference type="ARBA" id="ARBA00023242"/>
    </source>
</evidence>
<comment type="similarity">
    <text evidence="2">Belongs to the ESS2 family.</text>
</comment>
<proteinExistence type="inferred from homology"/>
<evidence type="ECO:0000313" key="5">
    <source>
        <dbReference type="EMBL" id="CAE2200535.1"/>
    </source>
</evidence>
<dbReference type="AlphaFoldDB" id="A0A7S4HIR9"/>
<name>A0A7S4HIR9_9STRA</name>
<dbReference type="EMBL" id="HBKQ01000747">
    <property type="protein sequence ID" value="CAE2200535.1"/>
    <property type="molecule type" value="Transcribed_RNA"/>
</dbReference>
<feature type="region of interest" description="Disordered" evidence="4">
    <location>
        <begin position="40"/>
        <end position="75"/>
    </location>
</feature>
<dbReference type="PANTHER" id="PTHR12940:SF0">
    <property type="entry name" value="SPLICING FACTOR ESS-2 HOMOLOG"/>
    <property type="match status" value="1"/>
</dbReference>
<feature type="compositionally biased region" description="Low complexity" evidence="4">
    <location>
        <begin position="342"/>
        <end position="365"/>
    </location>
</feature>
<dbReference type="GO" id="GO:0071013">
    <property type="term" value="C:catalytic step 2 spliceosome"/>
    <property type="evidence" value="ECO:0007669"/>
    <property type="project" value="TreeGrafter"/>
</dbReference>
<organism evidence="5">
    <name type="scientific">Odontella aurita</name>
    <dbReference type="NCBI Taxonomy" id="265563"/>
    <lineage>
        <taxon>Eukaryota</taxon>
        <taxon>Sar</taxon>
        <taxon>Stramenopiles</taxon>
        <taxon>Ochrophyta</taxon>
        <taxon>Bacillariophyta</taxon>
        <taxon>Mediophyceae</taxon>
        <taxon>Biddulphiophycidae</taxon>
        <taxon>Eupodiscales</taxon>
        <taxon>Odontellaceae</taxon>
        <taxon>Odontella</taxon>
    </lineage>
</organism>